<organism evidence="2 3">
    <name type="scientific">Oryza meyeriana var. granulata</name>
    <dbReference type="NCBI Taxonomy" id="110450"/>
    <lineage>
        <taxon>Eukaryota</taxon>
        <taxon>Viridiplantae</taxon>
        <taxon>Streptophyta</taxon>
        <taxon>Embryophyta</taxon>
        <taxon>Tracheophyta</taxon>
        <taxon>Spermatophyta</taxon>
        <taxon>Magnoliopsida</taxon>
        <taxon>Liliopsida</taxon>
        <taxon>Poales</taxon>
        <taxon>Poaceae</taxon>
        <taxon>BOP clade</taxon>
        <taxon>Oryzoideae</taxon>
        <taxon>Oryzeae</taxon>
        <taxon>Oryzinae</taxon>
        <taxon>Oryza</taxon>
        <taxon>Oryza meyeriana</taxon>
    </lineage>
</organism>
<proteinExistence type="predicted"/>
<dbReference type="Proteomes" id="UP000479710">
    <property type="component" value="Unassembled WGS sequence"/>
</dbReference>
<protein>
    <submittedName>
        <fullName evidence="2">Uncharacterized protein</fullName>
    </submittedName>
</protein>
<feature type="compositionally biased region" description="Low complexity" evidence="1">
    <location>
        <begin position="10"/>
        <end position="31"/>
    </location>
</feature>
<evidence type="ECO:0000313" key="3">
    <source>
        <dbReference type="Proteomes" id="UP000479710"/>
    </source>
</evidence>
<dbReference type="EMBL" id="SPHZ02000003">
    <property type="protein sequence ID" value="KAF0927700.1"/>
    <property type="molecule type" value="Genomic_DNA"/>
</dbReference>
<comment type="caution">
    <text evidence="2">The sequence shown here is derived from an EMBL/GenBank/DDBJ whole genome shotgun (WGS) entry which is preliminary data.</text>
</comment>
<sequence length="130" mass="13799">MAEPLGCRQAPSTSSAPPAPAAVSSPTSPSSSVVVLVTSVRLGRRRFAMPSCRRSRHHRLLLGAAARCSQPLAVLFSMCRHRLVVEHRHPEPSSSRLRAVIVVDSLAVAPACLLCCALDGQPRFGPSACH</sequence>
<keyword evidence="3" id="KW-1185">Reference proteome</keyword>
<reference evidence="2 3" key="1">
    <citation type="submission" date="2019-11" db="EMBL/GenBank/DDBJ databases">
        <title>Whole genome sequence of Oryza granulata.</title>
        <authorList>
            <person name="Li W."/>
        </authorList>
    </citation>
    <scope>NUCLEOTIDE SEQUENCE [LARGE SCALE GENOMIC DNA]</scope>
    <source>
        <strain evidence="3">cv. Menghai</strain>
        <tissue evidence="2">Leaf</tissue>
    </source>
</reference>
<evidence type="ECO:0000313" key="2">
    <source>
        <dbReference type="EMBL" id="KAF0927700.1"/>
    </source>
</evidence>
<accession>A0A6G1ESU3</accession>
<feature type="region of interest" description="Disordered" evidence="1">
    <location>
        <begin position="1"/>
        <end position="31"/>
    </location>
</feature>
<dbReference type="AlphaFoldDB" id="A0A6G1ESU3"/>
<gene>
    <name evidence="2" type="ORF">E2562_035610</name>
</gene>
<evidence type="ECO:0000256" key="1">
    <source>
        <dbReference type="SAM" id="MobiDB-lite"/>
    </source>
</evidence>
<name>A0A6G1ESU3_9ORYZ</name>